<dbReference type="PROSITE" id="PS50977">
    <property type="entry name" value="HTH_TETR_2"/>
    <property type="match status" value="1"/>
</dbReference>
<sequence>MNSNLYLRDPQETELGRRILEVSIEMIDELGFEKFTFRKLAARIESAEPSIYRYFENKHRLLVYLIAWYWNWLAYRIDFNTQNITTPAEKLKIAIDLLAQKKEKDPLFPSIDEAALYRIVIAESDKTYLTKQVDDDNKEGLFLGFKSLCKKIAGYVKLVNPDYEFPHTLVSTLMQTAHQQLFFSDHLPSLTEIGRTNENIYDMNKRFLTDIVFKTIDKDQLN</sequence>
<organism evidence="4 5">
    <name type="scientific">Fulvivirga kasyanovii</name>
    <dbReference type="NCBI Taxonomy" id="396812"/>
    <lineage>
        <taxon>Bacteria</taxon>
        <taxon>Pseudomonadati</taxon>
        <taxon>Bacteroidota</taxon>
        <taxon>Cytophagia</taxon>
        <taxon>Cytophagales</taxon>
        <taxon>Fulvivirgaceae</taxon>
        <taxon>Fulvivirga</taxon>
    </lineage>
</organism>
<evidence type="ECO:0000313" key="5">
    <source>
        <dbReference type="Proteomes" id="UP000798808"/>
    </source>
</evidence>
<gene>
    <name evidence="4" type="ORF">E1163_08475</name>
</gene>
<reference evidence="4 5" key="1">
    <citation type="submission" date="2019-02" db="EMBL/GenBank/DDBJ databases">
        <authorList>
            <person name="Goldberg S.R."/>
            <person name="Haltli B.A."/>
            <person name="Correa H."/>
            <person name="Russell K.G."/>
        </authorList>
    </citation>
    <scope>NUCLEOTIDE SEQUENCE [LARGE SCALE GENOMIC DNA]</scope>
    <source>
        <strain evidence="4 5">JCM 16186</strain>
    </source>
</reference>
<comment type="caution">
    <text evidence="4">The sequence shown here is derived from an EMBL/GenBank/DDBJ whole genome shotgun (WGS) entry which is preliminary data.</text>
</comment>
<accession>A0ABW9RME4</accession>
<evidence type="ECO:0000256" key="2">
    <source>
        <dbReference type="PROSITE-ProRule" id="PRU00335"/>
    </source>
</evidence>
<dbReference type="Proteomes" id="UP000798808">
    <property type="component" value="Unassembled WGS sequence"/>
</dbReference>
<feature type="domain" description="HTH tetR-type" evidence="3">
    <location>
        <begin position="13"/>
        <end position="73"/>
    </location>
</feature>
<feature type="DNA-binding region" description="H-T-H motif" evidence="2">
    <location>
        <begin position="36"/>
        <end position="55"/>
    </location>
</feature>
<keyword evidence="5" id="KW-1185">Reference proteome</keyword>
<dbReference type="InterPro" id="IPR009057">
    <property type="entry name" value="Homeodomain-like_sf"/>
</dbReference>
<evidence type="ECO:0000256" key="1">
    <source>
        <dbReference type="ARBA" id="ARBA00023125"/>
    </source>
</evidence>
<dbReference type="SUPFAM" id="SSF46689">
    <property type="entry name" value="Homeodomain-like"/>
    <property type="match status" value="1"/>
</dbReference>
<proteinExistence type="predicted"/>
<dbReference type="Pfam" id="PF00440">
    <property type="entry name" value="TetR_N"/>
    <property type="match status" value="1"/>
</dbReference>
<dbReference type="PRINTS" id="PR00455">
    <property type="entry name" value="HTHTETR"/>
</dbReference>
<dbReference type="Gene3D" id="1.10.357.10">
    <property type="entry name" value="Tetracycline Repressor, domain 2"/>
    <property type="match status" value="1"/>
</dbReference>
<evidence type="ECO:0000313" key="4">
    <source>
        <dbReference type="EMBL" id="MTI24972.1"/>
    </source>
</evidence>
<name>A0ABW9RME4_9BACT</name>
<protein>
    <submittedName>
        <fullName evidence="4">TetR/AcrR family transcriptional regulator</fullName>
    </submittedName>
</protein>
<dbReference type="InterPro" id="IPR001647">
    <property type="entry name" value="HTH_TetR"/>
</dbReference>
<evidence type="ECO:0000259" key="3">
    <source>
        <dbReference type="PROSITE" id="PS50977"/>
    </source>
</evidence>
<keyword evidence="1 2" id="KW-0238">DNA-binding</keyword>
<dbReference type="EMBL" id="SMLW01000471">
    <property type="protein sequence ID" value="MTI24972.1"/>
    <property type="molecule type" value="Genomic_DNA"/>
</dbReference>